<feature type="transmembrane region" description="Helical" evidence="2">
    <location>
        <begin position="47"/>
        <end position="64"/>
    </location>
</feature>
<dbReference type="Proteomes" id="UP001232063">
    <property type="component" value="Unassembled WGS sequence"/>
</dbReference>
<dbReference type="EMBL" id="JASJOU010000002">
    <property type="protein sequence ID" value="MDJ1500649.1"/>
    <property type="molecule type" value="Genomic_DNA"/>
</dbReference>
<evidence type="ECO:0000313" key="3">
    <source>
        <dbReference type="EMBL" id="MDJ1500649.1"/>
    </source>
</evidence>
<keyword evidence="2" id="KW-0472">Membrane</keyword>
<evidence type="ECO:0000313" key="4">
    <source>
        <dbReference type="Proteomes" id="UP001232063"/>
    </source>
</evidence>
<evidence type="ECO:0000256" key="1">
    <source>
        <dbReference type="SAM" id="Coils"/>
    </source>
</evidence>
<accession>A0AAE3R3F8</accession>
<dbReference type="AlphaFoldDB" id="A0AAE3R3F8"/>
<feature type="coiled-coil region" evidence="1">
    <location>
        <begin position="70"/>
        <end position="132"/>
    </location>
</feature>
<keyword evidence="4" id="KW-1185">Reference proteome</keyword>
<keyword evidence="2" id="KW-1133">Transmembrane helix</keyword>
<organism evidence="3 4">
    <name type="scientific">Xanthocytophaga agilis</name>
    <dbReference type="NCBI Taxonomy" id="3048010"/>
    <lineage>
        <taxon>Bacteria</taxon>
        <taxon>Pseudomonadati</taxon>
        <taxon>Bacteroidota</taxon>
        <taxon>Cytophagia</taxon>
        <taxon>Cytophagales</taxon>
        <taxon>Rhodocytophagaceae</taxon>
        <taxon>Xanthocytophaga</taxon>
    </lineage>
</organism>
<dbReference type="RefSeq" id="WP_314510173.1">
    <property type="nucleotide sequence ID" value="NZ_JASJOU010000002.1"/>
</dbReference>
<feature type="transmembrane region" description="Helical" evidence="2">
    <location>
        <begin position="7"/>
        <end position="27"/>
    </location>
</feature>
<proteinExistence type="predicted"/>
<gene>
    <name evidence="3" type="ORF">QNI22_08330</name>
</gene>
<reference evidence="3" key="1">
    <citation type="submission" date="2023-05" db="EMBL/GenBank/DDBJ databases">
        <authorList>
            <person name="Zhang X."/>
        </authorList>
    </citation>
    <scope>NUCLEOTIDE SEQUENCE</scope>
    <source>
        <strain evidence="3">BD1B2-1</strain>
    </source>
</reference>
<evidence type="ECO:0000256" key="2">
    <source>
        <dbReference type="SAM" id="Phobius"/>
    </source>
</evidence>
<keyword evidence="1" id="KW-0175">Coiled coil</keyword>
<sequence length="286" mass="33221">MSKKHWTYFGIGIFLIFCIPVVLNLPAFRPELDFSQSGQIGDTLGGITAPFINIIGGLLIYLSFQKQVEANQKQTEAIAKQIEANELQREALTIQREALENERENLKEEIKRAKDQEELQLLETMFNEFRNEVHLLEYEQYHYQSNPILKADNAIAAFSDTLLLEKDQIFQITQDSDEIIHKRIRQNIQFIIALSYILTSFASFLFQFENSTLESNSKSVLYTKFHLYYLTKIGVHIYGTFKIATQITYLEEYVVIVKTINDKLDKFEKEYDSIIPKIQIPGSQLI</sequence>
<keyword evidence="2" id="KW-0812">Transmembrane</keyword>
<protein>
    <submittedName>
        <fullName evidence="3">Uncharacterized protein</fullName>
    </submittedName>
</protein>
<feature type="transmembrane region" description="Helical" evidence="2">
    <location>
        <begin position="190"/>
        <end position="208"/>
    </location>
</feature>
<comment type="caution">
    <text evidence="3">The sequence shown here is derived from an EMBL/GenBank/DDBJ whole genome shotgun (WGS) entry which is preliminary data.</text>
</comment>
<name>A0AAE3R3F8_9BACT</name>